<dbReference type="PANTHER" id="PTHR33448:SF3">
    <property type="entry name" value="OS09G0370000 PROTEIN"/>
    <property type="match status" value="1"/>
</dbReference>
<feature type="compositionally biased region" description="Acidic residues" evidence="1">
    <location>
        <begin position="260"/>
        <end position="275"/>
    </location>
</feature>
<feature type="region of interest" description="Disordered" evidence="1">
    <location>
        <begin position="34"/>
        <end position="73"/>
    </location>
</feature>
<feature type="region of interest" description="Disordered" evidence="1">
    <location>
        <begin position="385"/>
        <end position="458"/>
    </location>
</feature>
<evidence type="ECO:0000259" key="2">
    <source>
        <dbReference type="Pfam" id="PF05678"/>
    </source>
</evidence>
<comment type="caution">
    <text evidence="3">The sequence shown here is derived from an EMBL/GenBank/DDBJ whole genome shotgun (WGS) entry which is preliminary data.</text>
</comment>
<feature type="compositionally biased region" description="Basic residues" evidence="1">
    <location>
        <begin position="43"/>
        <end position="54"/>
    </location>
</feature>
<dbReference type="InterPro" id="IPR008889">
    <property type="entry name" value="VQ"/>
</dbReference>
<feature type="region of interest" description="Disordered" evidence="1">
    <location>
        <begin position="170"/>
        <end position="191"/>
    </location>
</feature>
<dbReference type="EMBL" id="JBBPBM010000020">
    <property type="protein sequence ID" value="KAK8552216.1"/>
    <property type="molecule type" value="Genomic_DNA"/>
</dbReference>
<dbReference type="Proteomes" id="UP001472677">
    <property type="component" value="Unassembled WGS sequence"/>
</dbReference>
<feature type="compositionally biased region" description="Low complexity" evidence="1">
    <location>
        <begin position="401"/>
        <end position="424"/>
    </location>
</feature>
<feature type="compositionally biased region" description="Acidic residues" evidence="1">
    <location>
        <begin position="172"/>
        <end position="182"/>
    </location>
</feature>
<protein>
    <recommendedName>
        <fullName evidence="2">VQ domain-containing protein</fullName>
    </recommendedName>
</protein>
<gene>
    <name evidence="3" type="ORF">V6N12_040826</name>
</gene>
<feature type="domain" description="VQ" evidence="2">
    <location>
        <begin position="455"/>
        <end position="482"/>
    </location>
</feature>
<evidence type="ECO:0000313" key="4">
    <source>
        <dbReference type="Proteomes" id="UP001472677"/>
    </source>
</evidence>
<feature type="compositionally biased region" description="Gly residues" evidence="1">
    <location>
        <begin position="57"/>
        <end position="71"/>
    </location>
</feature>
<feature type="region of interest" description="Disordered" evidence="1">
    <location>
        <begin position="611"/>
        <end position="630"/>
    </location>
</feature>
<reference evidence="3 4" key="1">
    <citation type="journal article" date="2024" name="G3 (Bethesda)">
        <title>Genome assembly of Hibiscus sabdariffa L. provides insights into metabolisms of medicinal natural products.</title>
        <authorList>
            <person name="Kim T."/>
        </authorList>
    </citation>
    <scope>NUCLEOTIDE SEQUENCE [LARGE SCALE GENOMIC DNA]</scope>
    <source>
        <strain evidence="3">TK-2024</strain>
        <tissue evidence="3">Old leaves</tissue>
    </source>
</reference>
<evidence type="ECO:0000313" key="3">
    <source>
        <dbReference type="EMBL" id="KAK8552216.1"/>
    </source>
</evidence>
<accession>A0ABR2E4T5</accession>
<name>A0ABR2E4T5_9ROSI</name>
<sequence length="630" mass="69690">MKGRETKGAPSADLLVCFPSRAHLTLMPPKHICSPARPSEPNKRHHHRLLKKPCTRNGGGGGGGAGGGGGHTSPLLWAKNRHMGSEITEPTSPKVTCAGQIKVRSKTSSCKSWQSVMEEIERIHNNGKHKKRPSWVDSLGFKKEVIHFLTCLRSIRFDFRCFGSFPQSDITSTDDEDEECQENDNHVQGNETSRTIFSKWFMVLQENQRNRFYKEEDKENESSLDNVDDQPAVPPANALLLMRCRSAPAKSWLEANSVEEKEENDENDEEEEGENLQENKRKDEGKRKNLRCLMEEESLAVMKYGPDFHKISCDIAQETWLVGGRKDALFRSRSFLQVSDSVPACLNSNPISNPRSSLVSHHQSHPPTFFDPCANFLNPFSQSQVENLSQRSEPNCTLDFGSSSSQGLVSQGLYPSSSTSMQSRPSHDNGPGPLTKSDQKSGVKNPKKRTRASRTAPTTVVTTDTINFRAIVQEFTGIPAPPFPGSSYPYSPRLDLFGLGSRSGMRYSHLETLGSLYALRPSAKRMKPIPIASSSPLSLLTFPLVDANITIPTSSNYVQLATEPDLGILKQPHNMLNLHNFQPCLNLPGFTVSSHGSSAMSSLDEFGLSHGNERAVGVKDGNQDQNSERA</sequence>
<organism evidence="3 4">
    <name type="scientific">Hibiscus sabdariffa</name>
    <name type="common">roselle</name>
    <dbReference type="NCBI Taxonomy" id="183260"/>
    <lineage>
        <taxon>Eukaryota</taxon>
        <taxon>Viridiplantae</taxon>
        <taxon>Streptophyta</taxon>
        <taxon>Embryophyta</taxon>
        <taxon>Tracheophyta</taxon>
        <taxon>Spermatophyta</taxon>
        <taxon>Magnoliopsida</taxon>
        <taxon>eudicotyledons</taxon>
        <taxon>Gunneridae</taxon>
        <taxon>Pentapetalae</taxon>
        <taxon>rosids</taxon>
        <taxon>malvids</taxon>
        <taxon>Malvales</taxon>
        <taxon>Malvaceae</taxon>
        <taxon>Malvoideae</taxon>
        <taxon>Hibiscus</taxon>
    </lineage>
</organism>
<dbReference type="PANTHER" id="PTHR33448">
    <property type="entry name" value="CHLOROPLAST PROTEIN HCF243-RELATED"/>
    <property type="match status" value="1"/>
</dbReference>
<evidence type="ECO:0000256" key="1">
    <source>
        <dbReference type="SAM" id="MobiDB-lite"/>
    </source>
</evidence>
<dbReference type="Pfam" id="PF05678">
    <property type="entry name" value="VQ"/>
    <property type="match status" value="1"/>
</dbReference>
<keyword evidence="4" id="KW-1185">Reference proteome</keyword>
<proteinExistence type="predicted"/>
<feature type="compositionally biased region" description="Polar residues" evidence="1">
    <location>
        <begin position="385"/>
        <end position="395"/>
    </location>
</feature>
<feature type="region of interest" description="Disordered" evidence="1">
    <location>
        <begin position="254"/>
        <end position="283"/>
    </location>
</feature>